<dbReference type="EMBL" id="CAMKVN010000070">
    <property type="protein sequence ID" value="CAI2163098.1"/>
    <property type="molecule type" value="Genomic_DNA"/>
</dbReference>
<comment type="caution">
    <text evidence="1">The sequence shown here is derived from an EMBL/GenBank/DDBJ whole genome shotgun (WGS) entry which is preliminary data.</text>
</comment>
<keyword evidence="2" id="KW-1185">Reference proteome</keyword>
<sequence>MTETEGQLLRELVPVCQWLPQNSPNPTSTSHIFQITLQQCPHPAGQFRINSTTAHPLRVEYDAKLRFYSNVLSPVENLLPQGIYFIETPAGFLAASDFVLCTNNYTVAKMPVEMKTRHNLNLCGCNFWEIYQDADWQETTPTTLHVSRVVQPDNDNPTLSECVYYIIQLAINDDVGRKQSSLVKTSSKKTTASSSKGITNT</sequence>
<dbReference type="Proteomes" id="UP001153678">
    <property type="component" value="Unassembled WGS sequence"/>
</dbReference>
<protein>
    <submittedName>
        <fullName evidence="1">5915_t:CDS:1</fullName>
    </submittedName>
</protein>
<proteinExistence type="predicted"/>
<evidence type="ECO:0000313" key="1">
    <source>
        <dbReference type="EMBL" id="CAI2163098.1"/>
    </source>
</evidence>
<name>A0A9W4SAW1_9GLOM</name>
<dbReference type="OrthoDB" id="2156052at2759"/>
<reference evidence="1" key="1">
    <citation type="submission" date="2022-08" db="EMBL/GenBank/DDBJ databases">
        <authorList>
            <person name="Kallberg Y."/>
            <person name="Tangrot J."/>
            <person name="Rosling A."/>
        </authorList>
    </citation>
    <scope>NUCLEOTIDE SEQUENCE</scope>
    <source>
        <strain evidence="1">Wild A</strain>
    </source>
</reference>
<gene>
    <name evidence="1" type="ORF">FWILDA_LOCUS899</name>
</gene>
<organism evidence="1 2">
    <name type="scientific">Funneliformis geosporum</name>
    <dbReference type="NCBI Taxonomy" id="1117311"/>
    <lineage>
        <taxon>Eukaryota</taxon>
        <taxon>Fungi</taxon>
        <taxon>Fungi incertae sedis</taxon>
        <taxon>Mucoromycota</taxon>
        <taxon>Glomeromycotina</taxon>
        <taxon>Glomeromycetes</taxon>
        <taxon>Glomerales</taxon>
        <taxon>Glomeraceae</taxon>
        <taxon>Funneliformis</taxon>
    </lineage>
</organism>
<accession>A0A9W4SAW1</accession>
<dbReference type="AlphaFoldDB" id="A0A9W4SAW1"/>
<evidence type="ECO:0000313" key="2">
    <source>
        <dbReference type="Proteomes" id="UP001153678"/>
    </source>
</evidence>